<gene>
    <name evidence="1" type="ORF">MRATA1EN22A_LOCUS5439</name>
</gene>
<accession>A0AC59YF35</accession>
<protein>
    <submittedName>
        <fullName evidence="1">Uncharacterized protein</fullName>
    </submittedName>
</protein>
<evidence type="ECO:0000313" key="2">
    <source>
        <dbReference type="Proteomes" id="UP001162501"/>
    </source>
</evidence>
<proteinExistence type="predicted"/>
<reference evidence="1" key="1">
    <citation type="submission" date="2023-05" db="EMBL/GenBank/DDBJ databases">
        <authorList>
            <consortium name="ELIXIR-Norway"/>
        </authorList>
    </citation>
    <scope>NUCLEOTIDE SEQUENCE</scope>
</reference>
<dbReference type="EMBL" id="OX596098">
    <property type="protein sequence ID" value="CAM9645371.1"/>
    <property type="molecule type" value="Genomic_DNA"/>
</dbReference>
<name>A0AC59YF35_RANTA</name>
<evidence type="ECO:0000313" key="1">
    <source>
        <dbReference type="EMBL" id="CAM9645371.1"/>
    </source>
</evidence>
<sequence>MVTVSTWDRPQPWAGGHQSPFFTRPLSPNSLPFSLTSLMIQGAWFSLTPQADRSWAQSLLHVAALTFAHRLPLSVPLDSLSTLCTHKEPCFSPGSLPIPVGIRRLSDMALKQREGSDPPVSSRGSDTEAGLEQVRPSGKKTPESGDPGSSRSTA</sequence>
<reference evidence="1" key="2">
    <citation type="submission" date="2025-03" db="EMBL/GenBank/DDBJ databases">
        <authorList>
            <consortium name="ELIXIR-Norway"/>
            <consortium name="Elixir Norway"/>
        </authorList>
    </citation>
    <scope>NUCLEOTIDE SEQUENCE</scope>
</reference>
<organism evidence="1 2">
    <name type="scientific">Rangifer tarandus platyrhynchus</name>
    <name type="common">Svalbard reindeer</name>
    <dbReference type="NCBI Taxonomy" id="3082113"/>
    <lineage>
        <taxon>Eukaryota</taxon>
        <taxon>Metazoa</taxon>
        <taxon>Chordata</taxon>
        <taxon>Craniata</taxon>
        <taxon>Vertebrata</taxon>
        <taxon>Euteleostomi</taxon>
        <taxon>Mammalia</taxon>
        <taxon>Eutheria</taxon>
        <taxon>Laurasiatheria</taxon>
        <taxon>Artiodactyla</taxon>
        <taxon>Ruminantia</taxon>
        <taxon>Pecora</taxon>
        <taxon>Cervidae</taxon>
        <taxon>Odocoileinae</taxon>
        <taxon>Rangifer</taxon>
    </lineage>
</organism>
<dbReference type="Proteomes" id="UP001162501">
    <property type="component" value="Chromosome 14"/>
</dbReference>